<feature type="transmembrane region" description="Helical" evidence="1">
    <location>
        <begin position="35"/>
        <end position="55"/>
    </location>
</feature>
<feature type="transmembrane region" description="Helical" evidence="1">
    <location>
        <begin position="61"/>
        <end position="80"/>
    </location>
</feature>
<name>A0ABY4VYJ6_9PROT</name>
<feature type="domain" description="DUF2062" evidence="2">
    <location>
        <begin position="26"/>
        <end position="179"/>
    </location>
</feature>
<organism evidence="3 4">
    <name type="scientific">Sneathiella marina</name>
    <dbReference type="NCBI Taxonomy" id="2950108"/>
    <lineage>
        <taxon>Bacteria</taxon>
        <taxon>Pseudomonadati</taxon>
        <taxon>Pseudomonadota</taxon>
        <taxon>Alphaproteobacteria</taxon>
        <taxon>Sneathiellales</taxon>
        <taxon>Sneathiellaceae</taxon>
        <taxon>Sneathiella</taxon>
    </lineage>
</organism>
<dbReference type="PANTHER" id="PTHR40547">
    <property type="entry name" value="SLL0298 PROTEIN"/>
    <property type="match status" value="1"/>
</dbReference>
<keyword evidence="4" id="KW-1185">Reference proteome</keyword>
<evidence type="ECO:0000313" key="3">
    <source>
        <dbReference type="EMBL" id="USG59814.1"/>
    </source>
</evidence>
<sequence length="206" mass="23187">MFRRRNKPTKTKQFGEFFWPSIGFKRSSKYVGYRLARLPGTSYSLAAGFAFGAAISFTPFIGLHFIISAILAWIFRANIIASALGTVVGNPWTFPFIWALIYSIGQWMLGHDETQGSFNEANMRIFFDGLWDGNWHEVSGIFFDVIHPMLIGCIPVSLVVWVIFFYPLKEVIRRFHAKRATLIGLARPTNDANGPDGNGNSGENQV</sequence>
<protein>
    <submittedName>
        <fullName evidence="3">DUF2062 domain-containing protein</fullName>
    </submittedName>
</protein>
<feature type="transmembrane region" description="Helical" evidence="1">
    <location>
        <begin position="145"/>
        <end position="168"/>
    </location>
</feature>
<dbReference type="Proteomes" id="UP001056291">
    <property type="component" value="Chromosome"/>
</dbReference>
<keyword evidence="1" id="KW-1133">Transmembrane helix</keyword>
<proteinExistence type="predicted"/>
<evidence type="ECO:0000259" key="2">
    <source>
        <dbReference type="Pfam" id="PF09835"/>
    </source>
</evidence>
<dbReference type="Pfam" id="PF09835">
    <property type="entry name" value="DUF2062"/>
    <property type="match status" value="1"/>
</dbReference>
<evidence type="ECO:0000256" key="1">
    <source>
        <dbReference type="SAM" id="Phobius"/>
    </source>
</evidence>
<reference evidence="3" key="1">
    <citation type="submission" date="2022-06" db="EMBL/GenBank/DDBJ databases">
        <title>Sneathiella actinostolidae sp. nov., isolated from a sea anemonein the Western Pacific Ocean.</title>
        <authorList>
            <person name="Wei M.J."/>
        </authorList>
    </citation>
    <scope>NUCLEOTIDE SEQUENCE</scope>
    <source>
        <strain evidence="3">PHK-P5</strain>
    </source>
</reference>
<keyword evidence="1" id="KW-0472">Membrane</keyword>
<keyword evidence="1" id="KW-0812">Transmembrane</keyword>
<dbReference type="RefSeq" id="WP_251932584.1">
    <property type="nucleotide sequence ID" value="NZ_CP098747.1"/>
</dbReference>
<dbReference type="PANTHER" id="PTHR40547:SF1">
    <property type="entry name" value="SLL0298 PROTEIN"/>
    <property type="match status" value="1"/>
</dbReference>
<dbReference type="InterPro" id="IPR018639">
    <property type="entry name" value="DUF2062"/>
</dbReference>
<accession>A0ABY4VYJ6</accession>
<evidence type="ECO:0000313" key="4">
    <source>
        <dbReference type="Proteomes" id="UP001056291"/>
    </source>
</evidence>
<gene>
    <name evidence="3" type="ORF">NBZ79_11560</name>
</gene>
<dbReference type="EMBL" id="CP098747">
    <property type="protein sequence ID" value="USG59814.1"/>
    <property type="molecule type" value="Genomic_DNA"/>
</dbReference>
<feature type="transmembrane region" description="Helical" evidence="1">
    <location>
        <begin position="92"/>
        <end position="109"/>
    </location>
</feature>